<proteinExistence type="predicted"/>
<sequence length="102" mass="11282">MRLDADGAGLWLVKSSCPGVAQEAECKALRSAEVVMRKALHEHFPPSQKRLSWCETCRPPPVTAALWLGPHELTRIATLLLSTKAFTSDYHRAQTRAFPPTA</sequence>
<comment type="caution">
    <text evidence="1">The sequence shown here is derived from an EMBL/GenBank/DDBJ whole genome shotgun (WGS) entry which is preliminary data.</text>
</comment>
<name>A0A4Z2GW03_9TELE</name>
<dbReference type="Proteomes" id="UP000314294">
    <property type="component" value="Unassembled WGS sequence"/>
</dbReference>
<dbReference type="AlphaFoldDB" id="A0A4Z2GW03"/>
<organism evidence="1 2">
    <name type="scientific">Liparis tanakae</name>
    <name type="common">Tanaka's snailfish</name>
    <dbReference type="NCBI Taxonomy" id="230148"/>
    <lineage>
        <taxon>Eukaryota</taxon>
        <taxon>Metazoa</taxon>
        <taxon>Chordata</taxon>
        <taxon>Craniata</taxon>
        <taxon>Vertebrata</taxon>
        <taxon>Euteleostomi</taxon>
        <taxon>Actinopterygii</taxon>
        <taxon>Neopterygii</taxon>
        <taxon>Teleostei</taxon>
        <taxon>Neoteleostei</taxon>
        <taxon>Acanthomorphata</taxon>
        <taxon>Eupercaria</taxon>
        <taxon>Perciformes</taxon>
        <taxon>Cottioidei</taxon>
        <taxon>Cottales</taxon>
        <taxon>Liparidae</taxon>
        <taxon>Liparis</taxon>
    </lineage>
</organism>
<gene>
    <name evidence="1" type="ORF">EYF80_032379</name>
</gene>
<evidence type="ECO:0000313" key="1">
    <source>
        <dbReference type="EMBL" id="TNN57410.1"/>
    </source>
</evidence>
<dbReference type="EMBL" id="SRLO01000406">
    <property type="protein sequence ID" value="TNN57410.1"/>
    <property type="molecule type" value="Genomic_DNA"/>
</dbReference>
<accession>A0A4Z2GW03</accession>
<reference evidence="1 2" key="1">
    <citation type="submission" date="2019-03" db="EMBL/GenBank/DDBJ databases">
        <title>First draft genome of Liparis tanakae, snailfish: a comprehensive survey of snailfish specific genes.</title>
        <authorList>
            <person name="Kim W."/>
            <person name="Song I."/>
            <person name="Jeong J.-H."/>
            <person name="Kim D."/>
            <person name="Kim S."/>
            <person name="Ryu S."/>
            <person name="Song J.Y."/>
            <person name="Lee S.K."/>
        </authorList>
    </citation>
    <scope>NUCLEOTIDE SEQUENCE [LARGE SCALE GENOMIC DNA]</scope>
    <source>
        <tissue evidence="1">Muscle</tissue>
    </source>
</reference>
<evidence type="ECO:0000313" key="2">
    <source>
        <dbReference type="Proteomes" id="UP000314294"/>
    </source>
</evidence>
<keyword evidence="2" id="KW-1185">Reference proteome</keyword>
<protein>
    <submittedName>
        <fullName evidence="1">Uncharacterized protein</fullName>
    </submittedName>
</protein>